<dbReference type="EMBL" id="MEUI01000014">
    <property type="protein sequence ID" value="OGC34583.1"/>
    <property type="molecule type" value="Genomic_DNA"/>
</dbReference>
<evidence type="ECO:0000313" key="3">
    <source>
        <dbReference type="EMBL" id="OGC34583.1"/>
    </source>
</evidence>
<dbReference type="AlphaFoldDB" id="A0A1F4TRA4"/>
<feature type="chain" id="PRO_5009514656" evidence="2">
    <location>
        <begin position="20"/>
        <end position="92"/>
    </location>
</feature>
<protein>
    <submittedName>
        <fullName evidence="3">Uncharacterized protein</fullName>
    </submittedName>
</protein>
<comment type="caution">
    <text evidence="3">The sequence shown here is derived from an EMBL/GenBank/DDBJ whole genome shotgun (WGS) entry which is preliminary data.</text>
</comment>
<dbReference type="Proteomes" id="UP000177309">
    <property type="component" value="Unassembled WGS sequence"/>
</dbReference>
<feature type="signal peptide" evidence="2">
    <location>
        <begin position="1"/>
        <end position="19"/>
    </location>
</feature>
<accession>A0A1F4TRA4</accession>
<name>A0A1F4TRA4_UNCSA</name>
<feature type="transmembrane region" description="Helical" evidence="1">
    <location>
        <begin position="35"/>
        <end position="51"/>
    </location>
</feature>
<evidence type="ECO:0000313" key="4">
    <source>
        <dbReference type="Proteomes" id="UP000177309"/>
    </source>
</evidence>
<proteinExistence type="predicted"/>
<evidence type="ECO:0000256" key="2">
    <source>
        <dbReference type="SAM" id="SignalP"/>
    </source>
</evidence>
<keyword evidence="2" id="KW-0732">Signal</keyword>
<evidence type="ECO:0000256" key="1">
    <source>
        <dbReference type="SAM" id="Phobius"/>
    </source>
</evidence>
<keyword evidence="1" id="KW-1133">Transmembrane helix</keyword>
<reference evidence="3 4" key="1">
    <citation type="journal article" date="2016" name="Nat. Commun.">
        <title>Thousands of microbial genomes shed light on interconnected biogeochemical processes in an aquifer system.</title>
        <authorList>
            <person name="Anantharaman K."/>
            <person name="Brown C.T."/>
            <person name="Hug L.A."/>
            <person name="Sharon I."/>
            <person name="Castelle C.J."/>
            <person name="Probst A.J."/>
            <person name="Thomas B.C."/>
            <person name="Singh A."/>
            <person name="Wilkins M.J."/>
            <person name="Karaoz U."/>
            <person name="Brodie E.L."/>
            <person name="Williams K.H."/>
            <person name="Hubbard S.S."/>
            <person name="Banfield J.F."/>
        </authorList>
    </citation>
    <scope>NUCLEOTIDE SEQUENCE [LARGE SCALE GENOMIC DNA]</scope>
</reference>
<keyword evidence="1" id="KW-0812">Transmembrane</keyword>
<sequence>MRLIAFVLILTLSCTPILAATTEATVPNFWQEADITFWQTLPFAIMWGYILERQASRVMFPDSDPHWNFIMSFSTVVSLGNAFLHASEVVKK</sequence>
<gene>
    <name evidence="3" type="ORF">A2462_04550</name>
</gene>
<organism evidence="3 4">
    <name type="scientific">candidate division WOR-1 bacterium RIFOXYC2_FULL_41_25</name>
    <dbReference type="NCBI Taxonomy" id="1802586"/>
    <lineage>
        <taxon>Bacteria</taxon>
        <taxon>Bacillati</taxon>
        <taxon>Saganbacteria</taxon>
    </lineage>
</organism>
<keyword evidence="1" id="KW-0472">Membrane</keyword>